<dbReference type="GO" id="GO:0016757">
    <property type="term" value="F:glycosyltransferase activity"/>
    <property type="evidence" value="ECO:0007669"/>
    <property type="project" value="UniProtKB-KW"/>
</dbReference>
<evidence type="ECO:0000256" key="1">
    <source>
        <dbReference type="ARBA" id="ARBA00004952"/>
    </source>
</evidence>
<dbReference type="SUPFAM" id="SSF54675">
    <property type="entry name" value="Nicotinate/Quinolinate PRTase N-terminal domain-like"/>
    <property type="match status" value="1"/>
</dbReference>
<name>A0A220U9P2_9MICO</name>
<comment type="catalytic activity">
    <reaction evidence="8 9">
        <text>5-phospho-alpha-D-ribose 1-diphosphate + nicotinate + ATP + H2O = nicotinate beta-D-ribonucleotide + ADP + phosphate + diphosphate</text>
        <dbReference type="Rhea" id="RHEA:36163"/>
        <dbReference type="ChEBI" id="CHEBI:15377"/>
        <dbReference type="ChEBI" id="CHEBI:30616"/>
        <dbReference type="ChEBI" id="CHEBI:32544"/>
        <dbReference type="ChEBI" id="CHEBI:33019"/>
        <dbReference type="ChEBI" id="CHEBI:43474"/>
        <dbReference type="ChEBI" id="CHEBI:57502"/>
        <dbReference type="ChEBI" id="CHEBI:58017"/>
        <dbReference type="ChEBI" id="CHEBI:456216"/>
        <dbReference type="EC" id="6.3.4.21"/>
    </reaction>
</comment>
<keyword evidence="5 9" id="KW-0436">Ligase</keyword>
<accession>A0A220U9P2</accession>
<evidence type="ECO:0000313" key="12">
    <source>
        <dbReference type="Proteomes" id="UP000198398"/>
    </source>
</evidence>
<dbReference type="EC" id="6.3.4.21" evidence="3 9"/>
<dbReference type="Proteomes" id="UP000198398">
    <property type="component" value="Chromosome"/>
</dbReference>
<dbReference type="InterPro" id="IPR007229">
    <property type="entry name" value="Nic_PRibTrfase-Fam"/>
</dbReference>
<keyword evidence="7 9" id="KW-0808">Transferase</keyword>
<keyword evidence="11" id="KW-0328">Glycosyltransferase</keyword>
<dbReference type="Gene3D" id="3.20.140.10">
    <property type="entry name" value="nicotinate phosphoribosyltransferase"/>
    <property type="match status" value="1"/>
</dbReference>
<evidence type="ECO:0000256" key="3">
    <source>
        <dbReference type="ARBA" id="ARBA00013236"/>
    </source>
</evidence>
<comment type="PTM">
    <text evidence="9">Transiently phosphorylated on a His residue during the reaction cycle. Phosphorylation strongly increases the affinity for substrates and increases the rate of nicotinate D-ribonucleotide production. Dephosphorylation regenerates the low-affinity form of the enzyme, leading to product release.</text>
</comment>
<dbReference type="InterPro" id="IPR040727">
    <property type="entry name" value="NAPRTase_N"/>
</dbReference>
<dbReference type="NCBIfam" id="TIGR01513">
    <property type="entry name" value="NAPRTase_put"/>
    <property type="match status" value="1"/>
</dbReference>
<proteinExistence type="inferred from homology"/>
<dbReference type="InterPro" id="IPR006405">
    <property type="entry name" value="Nic_PRibTrfase_pncB"/>
</dbReference>
<evidence type="ECO:0000256" key="6">
    <source>
        <dbReference type="ARBA" id="ARBA00022642"/>
    </source>
</evidence>
<evidence type="ECO:0000259" key="10">
    <source>
        <dbReference type="Pfam" id="PF17767"/>
    </source>
</evidence>
<comment type="similarity">
    <text evidence="2 9">Belongs to the NAPRTase family.</text>
</comment>
<dbReference type="SUPFAM" id="SSF51690">
    <property type="entry name" value="Nicotinate/Quinolinate PRTase C-terminal domain-like"/>
    <property type="match status" value="1"/>
</dbReference>
<keyword evidence="6 9" id="KW-0662">Pyridine nucleotide biosynthesis</keyword>
<comment type="function">
    <text evidence="9">Catalyzes the first step in the biosynthesis of NAD from nicotinic acid, the ATP-dependent synthesis of beta-nicotinate D-ribonucleotide from nicotinate and 5-phospho-D-ribose 1-phosphate.</text>
</comment>
<sequence>MDTVTSALLTDLYELTMLEAAREAGTASRRCVFEVFTRSLPEGRRYGALAGTGRVLDAIADFRFDDADLRYLRRAGLLKQETLEHLAEYRFTGDVHGYAEGELYFPNSPVLRIEGTFENAVLLETVVLSILNHDSGIASAGSRMITAARGRPCIEMGGRRVHEDGAIAAARAAYIVGFASTSNLAAGAHYRVPVAGTAAHAFTLLFDTEEEAFRAQLASQGSGTTVLVDTYDVESAVRRAVELAGPGLGAVRLDSGDLGAQAGRVRDLLDSLGARGTRITATGDLDEYRLEELQDVPLDGYGIGTRLVTGGGHPAPGFVYKLVEREGADGQMHPVGKRSADKATLGAGKAAYRMRVGEHAHAELVLPGEAEVAEFERELTAELTSGQSNPDWTRTSLRSLQQPLIVGGEVVEDLRAPARVEAARAQHAASVEELGLSPDEGPDGPVAIPTITDGAEAARLLG</sequence>
<dbReference type="Pfam" id="PF17767">
    <property type="entry name" value="NAPRTase_N"/>
    <property type="match status" value="1"/>
</dbReference>
<dbReference type="InterPro" id="IPR013785">
    <property type="entry name" value="Aldolase_TIM"/>
</dbReference>
<dbReference type="NCBIfam" id="NF006698">
    <property type="entry name" value="PRK09243.1-5"/>
    <property type="match status" value="1"/>
</dbReference>
<dbReference type="InterPro" id="IPR036068">
    <property type="entry name" value="Nicotinate_pribotase-like_C"/>
</dbReference>
<evidence type="ECO:0000256" key="9">
    <source>
        <dbReference type="RuleBase" id="RU365100"/>
    </source>
</evidence>
<reference evidence="12" key="1">
    <citation type="submission" date="2017-07" db="EMBL/GenBank/DDBJ databases">
        <title>Brachybacterium sp. VR2415.</title>
        <authorList>
            <person name="Tak E.J."/>
            <person name="Bae J.-W."/>
        </authorList>
    </citation>
    <scope>NUCLEOTIDE SEQUENCE [LARGE SCALE GENOMIC DNA]</scope>
    <source>
        <strain evidence="12">VR2415</strain>
    </source>
</reference>
<comment type="pathway">
    <text evidence="1 9">Cofactor biosynthesis; NAD(+) biosynthesis; nicotinate D-ribonucleotide from nicotinate: step 1/1.</text>
</comment>
<evidence type="ECO:0000256" key="4">
    <source>
        <dbReference type="ARBA" id="ARBA00022553"/>
    </source>
</evidence>
<organism evidence="11 12">
    <name type="scientific">Brachybacterium avium</name>
    <dbReference type="NCBI Taxonomy" id="2017485"/>
    <lineage>
        <taxon>Bacteria</taxon>
        <taxon>Bacillati</taxon>
        <taxon>Actinomycetota</taxon>
        <taxon>Actinomycetes</taxon>
        <taxon>Micrococcales</taxon>
        <taxon>Dermabacteraceae</taxon>
        <taxon>Brachybacterium</taxon>
    </lineage>
</organism>
<keyword evidence="12" id="KW-1185">Reference proteome</keyword>
<evidence type="ECO:0000256" key="8">
    <source>
        <dbReference type="ARBA" id="ARBA00048668"/>
    </source>
</evidence>
<dbReference type="PANTHER" id="PTHR11098">
    <property type="entry name" value="NICOTINATE PHOSPHORIBOSYLTRANSFERASE"/>
    <property type="match status" value="1"/>
</dbReference>
<evidence type="ECO:0000256" key="5">
    <source>
        <dbReference type="ARBA" id="ARBA00022598"/>
    </source>
</evidence>
<evidence type="ECO:0000313" key="11">
    <source>
        <dbReference type="EMBL" id="ASK64879.1"/>
    </source>
</evidence>
<dbReference type="GO" id="GO:0034355">
    <property type="term" value="P:NAD+ biosynthetic process via the salvage pathway"/>
    <property type="evidence" value="ECO:0007669"/>
    <property type="project" value="TreeGrafter"/>
</dbReference>
<dbReference type="KEGG" id="brv:CFK39_02450"/>
<evidence type="ECO:0000256" key="7">
    <source>
        <dbReference type="ARBA" id="ARBA00022679"/>
    </source>
</evidence>
<dbReference type="GO" id="GO:0004516">
    <property type="term" value="F:nicotinate phosphoribosyltransferase activity"/>
    <property type="evidence" value="ECO:0007669"/>
    <property type="project" value="UniProtKB-UniRule"/>
</dbReference>
<keyword evidence="4" id="KW-0597">Phosphoprotein</keyword>
<dbReference type="EMBL" id="CP022316">
    <property type="protein sequence ID" value="ASK64879.1"/>
    <property type="molecule type" value="Genomic_DNA"/>
</dbReference>
<dbReference type="PIRSF" id="PIRSF000484">
    <property type="entry name" value="NAPRT"/>
    <property type="match status" value="1"/>
</dbReference>
<gene>
    <name evidence="11" type="ORF">CFK39_02450</name>
</gene>
<dbReference type="GO" id="GO:0005829">
    <property type="term" value="C:cytosol"/>
    <property type="evidence" value="ECO:0007669"/>
    <property type="project" value="TreeGrafter"/>
</dbReference>
<feature type="domain" description="Nicotinate phosphoribosyltransferase N-terminal" evidence="10">
    <location>
        <begin position="8"/>
        <end position="132"/>
    </location>
</feature>
<dbReference type="Gene3D" id="3.20.20.70">
    <property type="entry name" value="Aldolase class I"/>
    <property type="match status" value="1"/>
</dbReference>
<evidence type="ECO:0000256" key="2">
    <source>
        <dbReference type="ARBA" id="ARBA00010897"/>
    </source>
</evidence>
<dbReference type="PANTHER" id="PTHR11098:SF8">
    <property type="entry name" value="NICOTINATE PHOSPHORIBOSYLTRANSFERASE PNCB1"/>
    <property type="match status" value="1"/>
</dbReference>
<dbReference type="UniPathway" id="UPA00253">
    <property type="reaction ID" value="UER00457"/>
</dbReference>
<dbReference type="AlphaFoldDB" id="A0A220U9P2"/>
<protein>
    <recommendedName>
        <fullName evidence="3 9">Nicotinate phosphoribosyltransferase</fullName>
        <ecNumber evidence="3 9">6.3.4.21</ecNumber>
    </recommendedName>
</protein>